<dbReference type="RefSeq" id="XP_038050074.1">
    <property type="nucleotide sequence ID" value="XM_038194146.1"/>
</dbReference>
<dbReference type="OMA" id="QMRDEPT"/>
<dbReference type="Proteomes" id="UP000887568">
    <property type="component" value="Unplaced"/>
</dbReference>
<organism evidence="2 3">
    <name type="scientific">Patiria miniata</name>
    <name type="common">Bat star</name>
    <name type="synonym">Asterina miniata</name>
    <dbReference type="NCBI Taxonomy" id="46514"/>
    <lineage>
        <taxon>Eukaryota</taxon>
        <taxon>Metazoa</taxon>
        <taxon>Echinodermata</taxon>
        <taxon>Eleutherozoa</taxon>
        <taxon>Asterozoa</taxon>
        <taxon>Asteroidea</taxon>
        <taxon>Valvatacea</taxon>
        <taxon>Valvatida</taxon>
        <taxon>Asterinidae</taxon>
        <taxon>Patiria</taxon>
    </lineage>
</organism>
<proteinExistence type="predicted"/>
<sequence>MGKRKATRVSPGHVEVQCDVWLTAKPPKKQKVLSRDPLHFHNGQMRDEPTLIMVPMATKQTTLNDFFGKRRDLKTDQKCLHSVRAQPKQACHDNDNRPELHHTEHHRILHQIQSTHENIMPDARIVESPIKQIKAQSVSRIFRKDLASHHWDENAVNSCYGNQKPTNPRLSNTKHQNRCQVQESKENVRHGSLRNEEQNHQADSVDDYDEDDVISVDAVSMRRSSGKSKDKDAFLKQRTRLRNVQTHGSGSHLPYVGLLKSTKASSDESSVNPPVNDHPACRITFVPLEEAESSLLSQETELESSTVDQSACSYRSMMPLGDSDTQPGLNINMLRYVDPDLLDTAPMPESQTERTDSGDEQLISTHSLAESDVNLSIGYLKVADPVLLEVNTADMSTEEEGVLSEGNWAVDDPALMADQSPLDSLEFIIGTQGCLVLKRPPAADDMDDCDVDDSQMF</sequence>
<dbReference type="AlphaFoldDB" id="A0A913ZF40"/>
<feature type="compositionally biased region" description="Polar residues" evidence="1">
    <location>
        <begin position="156"/>
        <end position="182"/>
    </location>
</feature>
<dbReference type="GeneID" id="119723474"/>
<name>A0A913ZF40_PATMI</name>
<keyword evidence="3" id="KW-1185">Reference proteome</keyword>
<feature type="region of interest" description="Disordered" evidence="1">
    <location>
        <begin position="156"/>
        <end position="210"/>
    </location>
</feature>
<evidence type="ECO:0000313" key="2">
    <source>
        <dbReference type="EnsemblMetazoa" id="XP_038050074.1"/>
    </source>
</evidence>
<evidence type="ECO:0000256" key="1">
    <source>
        <dbReference type="SAM" id="MobiDB-lite"/>
    </source>
</evidence>
<feature type="compositionally biased region" description="Basic and acidic residues" evidence="1">
    <location>
        <begin position="183"/>
        <end position="200"/>
    </location>
</feature>
<reference evidence="2" key="1">
    <citation type="submission" date="2022-11" db="UniProtKB">
        <authorList>
            <consortium name="EnsemblMetazoa"/>
        </authorList>
    </citation>
    <scope>IDENTIFICATION</scope>
</reference>
<protein>
    <submittedName>
        <fullName evidence="2">Uncharacterized protein</fullName>
    </submittedName>
</protein>
<accession>A0A913ZF40</accession>
<dbReference type="EnsemblMetazoa" id="XM_038194146.1">
    <property type="protein sequence ID" value="XP_038050074.1"/>
    <property type="gene ID" value="LOC119723474"/>
</dbReference>
<dbReference type="OrthoDB" id="10562298at2759"/>
<evidence type="ECO:0000313" key="3">
    <source>
        <dbReference type="Proteomes" id="UP000887568"/>
    </source>
</evidence>